<feature type="domain" description="Glycosyl transferase family 1" evidence="1">
    <location>
        <begin position="199"/>
        <end position="359"/>
    </location>
</feature>
<evidence type="ECO:0000313" key="3">
    <source>
        <dbReference type="EMBL" id="KNZ42522.1"/>
    </source>
</evidence>
<gene>
    <name evidence="3" type="ORF">AKG39_06270</name>
</gene>
<dbReference type="InterPro" id="IPR028098">
    <property type="entry name" value="Glyco_trans_4-like_N"/>
</dbReference>
<reference evidence="4" key="1">
    <citation type="submission" date="2015-07" db="EMBL/GenBank/DDBJ databases">
        <title>Draft genome sequence of Acetobacterium bakii DSM 8293, a potential psychrophilic chemical producer through syngas fermentation.</title>
        <authorList>
            <person name="Song Y."/>
            <person name="Hwang S."/>
            <person name="Cho B.-K."/>
        </authorList>
    </citation>
    <scope>NUCLEOTIDE SEQUENCE [LARGE SCALE GENOMIC DNA]</scope>
    <source>
        <strain evidence="4">DSM 8239</strain>
    </source>
</reference>
<dbReference type="OrthoDB" id="9806653at2"/>
<dbReference type="SUPFAM" id="SSF53756">
    <property type="entry name" value="UDP-Glycosyltransferase/glycogen phosphorylase"/>
    <property type="match status" value="1"/>
</dbReference>
<keyword evidence="4" id="KW-1185">Reference proteome</keyword>
<proteinExistence type="predicted"/>
<feature type="domain" description="Glycosyltransferase subfamily 4-like N-terminal" evidence="2">
    <location>
        <begin position="53"/>
        <end position="160"/>
    </location>
</feature>
<sequence length="382" mass="43759">MKKALVFASVASMIDQFNMDNIQIIKGLGYQVEVACNFKFGSTTTNERVENFKKELSEKNIKYYHIPVPRGVKNLRGIYEAYKELKYLIEKNDYSLVHCHSPIGGVIARIACKQKRNEGLKVIYTAHGFQFFKGSRKRYWLFYPIEKYLSKYTDVLITINKEDYNLAVKKMHALETKYIPGVGVDTKKFIDCKVDRLIKRAELSVPDVAIMVLSVGELVKRKNHEIIIKALAKMEFKNVYYFVCGKGQLDYKLKELTKSLDLENRVSFLGYRQEIPELCKLADIYAFPSTREGLGLAGIEGMAAGLPIVTSNLNGIKDYSVNGKTGYVCEPRDVDSFANALDKLCVNKKLRNDMGKYNAEACKKFDIYRVNKTMTKIYKEFD</sequence>
<dbReference type="RefSeq" id="WP_083439447.1">
    <property type="nucleotide sequence ID" value="NZ_LGYO01000012.1"/>
</dbReference>
<protein>
    <recommendedName>
        <fullName evidence="5">Glycosyl transferase family 1</fullName>
    </recommendedName>
</protein>
<dbReference type="PATRIC" id="fig|52689.4.peg.350"/>
<dbReference type="Gene3D" id="3.40.50.2000">
    <property type="entry name" value="Glycogen Phosphorylase B"/>
    <property type="match status" value="2"/>
</dbReference>
<evidence type="ECO:0000313" key="4">
    <source>
        <dbReference type="Proteomes" id="UP000036873"/>
    </source>
</evidence>
<dbReference type="AlphaFoldDB" id="A0A0L6U2F3"/>
<dbReference type="Proteomes" id="UP000036873">
    <property type="component" value="Unassembled WGS sequence"/>
</dbReference>
<evidence type="ECO:0000259" key="2">
    <source>
        <dbReference type="Pfam" id="PF13477"/>
    </source>
</evidence>
<dbReference type="EMBL" id="LGYO01000012">
    <property type="protein sequence ID" value="KNZ42522.1"/>
    <property type="molecule type" value="Genomic_DNA"/>
</dbReference>
<dbReference type="Pfam" id="PF13477">
    <property type="entry name" value="Glyco_trans_4_2"/>
    <property type="match status" value="1"/>
</dbReference>
<name>A0A0L6U2F3_9FIRM</name>
<dbReference type="PANTHER" id="PTHR45947">
    <property type="entry name" value="SULFOQUINOVOSYL TRANSFERASE SQD2"/>
    <property type="match status" value="1"/>
</dbReference>
<dbReference type="GO" id="GO:0016757">
    <property type="term" value="F:glycosyltransferase activity"/>
    <property type="evidence" value="ECO:0007669"/>
    <property type="project" value="InterPro"/>
</dbReference>
<dbReference type="PANTHER" id="PTHR45947:SF3">
    <property type="entry name" value="SULFOQUINOVOSYL TRANSFERASE SQD2"/>
    <property type="match status" value="1"/>
</dbReference>
<dbReference type="InterPro" id="IPR050194">
    <property type="entry name" value="Glycosyltransferase_grp1"/>
</dbReference>
<dbReference type="CDD" id="cd03808">
    <property type="entry name" value="GT4_CapM-like"/>
    <property type="match status" value="1"/>
</dbReference>
<dbReference type="InterPro" id="IPR001296">
    <property type="entry name" value="Glyco_trans_1"/>
</dbReference>
<evidence type="ECO:0008006" key="5">
    <source>
        <dbReference type="Google" id="ProtNLM"/>
    </source>
</evidence>
<dbReference type="Pfam" id="PF00534">
    <property type="entry name" value="Glycos_transf_1"/>
    <property type="match status" value="1"/>
</dbReference>
<dbReference type="STRING" id="52689.AKG39_06270"/>
<organism evidence="3 4">
    <name type="scientific">Acetobacterium bakii</name>
    <dbReference type="NCBI Taxonomy" id="52689"/>
    <lineage>
        <taxon>Bacteria</taxon>
        <taxon>Bacillati</taxon>
        <taxon>Bacillota</taxon>
        <taxon>Clostridia</taxon>
        <taxon>Eubacteriales</taxon>
        <taxon>Eubacteriaceae</taxon>
        <taxon>Acetobacterium</taxon>
    </lineage>
</organism>
<comment type="caution">
    <text evidence="3">The sequence shown here is derived from an EMBL/GenBank/DDBJ whole genome shotgun (WGS) entry which is preliminary data.</text>
</comment>
<accession>A0A0L6U2F3</accession>
<evidence type="ECO:0000259" key="1">
    <source>
        <dbReference type="Pfam" id="PF00534"/>
    </source>
</evidence>